<dbReference type="InterPro" id="IPR052710">
    <property type="entry name" value="CAAX_protease"/>
</dbReference>
<sequence length="152" mass="17839">MEIWRVERPRLMSILWTVVGFFALYYWLVTIARYIPTTENETRIDTVYASLSGLSKLGYILWASLLGPIVEEVIYRGWVMKRFEKWSRYGLSCLLSAFLFALGHMHGFRPLEMLPYFGMGLIFAFLFQKTKKIYAPMILHIVWNTLVTIANL</sequence>
<comment type="similarity">
    <text evidence="1">Belongs to the UPF0177 family.</text>
</comment>
<keyword evidence="4" id="KW-0645">Protease</keyword>
<evidence type="ECO:0000256" key="2">
    <source>
        <dbReference type="SAM" id="Phobius"/>
    </source>
</evidence>
<gene>
    <name evidence="4" type="ORF">NOL13_09970</name>
</gene>
<evidence type="ECO:0000313" key="5">
    <source>
        <dbReference type="Proteomes" id="UP001152875"/>
    </source>
</evidence>
<organism evidence="4 5">
    <name type="scientific">Streptococcus suis</name>
    <dbReference type="NCBI Taxonomy" id="1307"/>
    <lineage>
        <taxon>Bacteria</taxon>
        <taxon>Bacillati</taxon>
        <taxon>Bacillota</taxon>
        <taxon>Bacilli</taxon>
        <taxon>Lactobacillales</taxon>
        <taxon>Streptococcaceae</taxon>
        <taxon>Streptococcus</taxon>
    </lineage>
</organism>
<dbReference type="PANTHER" id="PTHR36435:SF1">
    <property type="entry name" value="CAAX AMINO TERMINAL PROTEASE FAMILY PROTEIN"/>
    <property type="match status" value="1"/>
</dbReference>
<keyword evidence="2" id="KW-1133">Transmembrane helix</keyword>
<evidence type="ECO:0000256" key="1">
    <source>
        <dbReference type="ARBA" id="ARBA00009067"/>
    </source>
</evidence>
<name>A0A9X4MVB9_STRSU</name>
<keyword evidence="4" id="KW-0378">Hydrolase</keyword>
<dbReference type="GO" id="GO:0008237">
    <property type="term" value="F:metallopeptidase activity"/>
    <property type="evidence" value="ECO:0007669"/>
    <property type="project" value="UniProtKB-KW"/>
</dbReference>
<dbReference type="InterPro" id="IPR003675">
    <property type="entry name" value="Rce1/LyrA-like_dom"/>
</dbReference>
<dbReference type="EMBL" id="JANFMP010000036">
    <property type="protein sequence ID" value="MDG4527709.1"/>
    <property type="molecule type" value="Genomic_DNA"/>
</dbReference>
<comment type="caution">
    <text evidence="4">The sequence shown here is derived from an EMBL/GenBank/DDBJ whole genome shotgun (WGS) entry which is preliminary data.</text>
</comment>
<feature type="transmembrane region" description="Helical" evidence="2">
    <location>
        <begin position="12"/>
        <end position="35"/>
    </location>
</feature>
<keyword evidence="4" id="KW-0482">Metalloprotease</keyword>
<dbReference type="GO" id="GO:0080120">
    <property type="term" value="P:CAAX-box protein maturation"/>
    <property type="evidence" value="ECO:0007669"/>
    <property type="project" value="UniProtKB-ARBA"/>
</dbReference>
<dbReference type="Pfam" id="PF02517">
    <property type="entry name" value="Rce1-like"/>
    <property type="match status" value="1"/>
</dbReference>
<protein>
    <submittedName>
        <fullName evidence="4">CPBP family intramembrane metalloprotease</fullName>
    </submittedName>
</protein>
<keyword evidence="2" id="KW-0812">Transmembrane</keyword>
<dbReference type="Proteomes" id="UP001152875">
    <property type="component" value="Unassembled WGS sequence"/>
</dbReference>
<feature type="transmembrane region" description="Helical" evidence="2">
    <location>
        <begin position="89"/>
        <end position="107"/>
    </location>
</feature>
<feature type="transmembrane region" description="Helical" evidence="2">
    <location>
        <begin position="113"/>
        <end position="130"/>
    </location>
</feature>
<dbReference type="GO" id="GO:0004175">
    <property type="term" value="F:endopeptidase activity"/>
    <property type="evidence" value="ECO:0007669"/>
    <property type="project" value="UniProtKB-ARBA"/>
</dbReference>
<evidence type="ECO:0000259" key="3">
    <source>
        <dbReference type="Pfam" id="PF02517"/>
    </source>
</evidence>
<feature type="transmembrane region" description="Helical" evidence="2">
    <location>
        <begin position="47"/>
        <end position="69"/>
    </location>
</feature>
<reference evidence="4" key="1">
    <citation type="submission" date="2022-07" db="EMBL/GenBank/DDBJ databases">
        <title>Whole Genome Sequencing of Streptococcus suis.</title>
        <authorList>
            <person name="Dai X."/>
            <person name="Huang J."/>
            <person name="Wang L."/>
        </authorList>
    </citation>
    <scope>NUCLEOTIDE SEQUENCE</scope>
    <source>
        <strain evidence="4">XNB2</strain>
    </source>
</reference>
<dbReference type="AlphaFoldDB" id="A0A9X4MVB9"/>
<proteinExistence type="inferred from homology"/>
<keyword evidence="2" id="KW-0472">Membrane</keyword>
<evidence type="ECO:0000313" key="4">
    <source>
        <dbReference type="EMBL" id="MDG4527709.1"/>
    </source>
</evidence>
<accession>A0A9X4MVB9</accession>
<feature type="domain" description="CAAX prenyl protease 2/Lysostaphin resistance protein A-like" evidence="3">
    <location>
        <begin position="57"/>
        <end position="145"/>
    </location>
</feature>
<dbReference type="PANTHER" id="PTHR36435">
    <property type="entry name" value="SLR1288 PROTEIN"/>
    <property type="match status" value="1"/>
</dbReference>
<dbReference type="RefSeq" id="WP_024398096.1">
    <property type="nucleotide sequence ID" value="NZ_JANFMO010000038.1"/>
</dbReference>